<dbReference type="WBParaSite" id="jg19144">
    <property type="protein sequence ID" value="jg19144"/>
    <property type="gene ID" value="jg19144"/>
</dbReference>
<protein>
    <submittedName>
        <fullName evidence="3">Kinesin-associated protein 3</fullName>
    </submittedName>
</protein>
<dbReference type="PANTHER" id="PTHR15605:SF2">
    <property type="entry name" value="KINESIN-ASSOCIATED PROTEIN 3"/>
    <property type="match status" value="1"/>
</dbReference>
<dbReference type="InterPro" id="IPR016024">
    <property type="entry name" value="ARM-type_fold"/>
</dbReference>
<accession>A0A915DGA9</accession>
<dbReference type="PANTHER" id="PTHR15605">
    <property type="entry name" value="KINESIN-ASSOCIATED PROTEINS"/>
    <property type="match status" value="1"/>
</dbReference>
<dbReference type="SUPFAM" id="SSF48371">
    <property type="entry name" value="ARM repeat"/>
    <property type="match status" value="1"/>
</dbReference>
<proteinExistence type="predicted"/>
<keyword evidence="1" id="KW-0175">Coiled coil</keyword>
<sequence>MDNKNIRNIEIDAHSIEPAVVVRYEVAGNSADSAQRRQSSLHGSSLGKTFQKIIHLKDLNEFADSSAIAQVVLEMCPIIPVHRILEVEQIIFYIQKRASTSSSNKGDLSEKSVQQLSKAKLQDIESYIEMMYEDADKAKAISNILDLTQNLSNLNTMIENEVLLGALARVFREDSKKNFELATNIANIFLKFSQYSQFQSTLSHYKVGALTMQLIEHELKRWELWKEQAKEMNENAQRKWDFAMKKQDQLITAGIKLLLNLADDVRVENKMVKRGMIPILMKCLEHKATFVLLLSSVNFLWKLSAFTENRQVMESLGVLEKRMVNAGIVNYVAPAIATNEIGLSLLYQLSILDDAKAMITFTDAIQTLTRMLLEKPHSNLVNATLVNITLEKRNAQLICLSDGQGLDSIMSFGLENEDLMVLKIARNISMHEGPTHEMFYKWMPQLLENAISGISVANKVSGHHIYGMECLGICSNISTAPWNELEQQLKLVDFLSKCLSDKKEGKEVGDDVCLQAVLLCSAMSLHLDTAKQIGSELMPLLISLLNKKQEEDEFVLQILHVFFCLLTHSELAESLCGESSPMVEYFINLMHDKNPRLRSLCDQALQLVSESNKYWSKRIAEEKFRWHNVHWLEMVSGASDVLEELESLEHLNGMTFDADEILDGDDYLKSSLGYS</sequence>
<evidence type="ECO:0000313" key="3">
    <source>
        <dbReference type="WBParaSite" id="jg19144"/>
    </source>
</evidence>
<keyword evidence="2" id="KW-1185">Reference proteome</keyword>
<dbReference type="GO" id="GO:0007018">
    <property type="term" value="P:microtubule-based movement"/>
    <property type="evidence" value="ECO:0007669"/>
    <property type="project" value="TreeGrafter"/>
</dbReference>
<name>A0A915DGA9_9BILA</name>
<dbReference type="GO" id="GO:0035869">
    <property type="term" value="C:ciliary transition zone"/>
    <property type="evidence" value="ECO:0007669"/>
    <property type="project" value="TreeGrafter"/>
</dbReference>
<dbReference type="InterPro" id="IPR008658">
    <property type="entry name" value="KAP3"/>
</dbReference>
<dbReference type="SMART" id="SM01297">
    <property type="entry name" value="KAP"/>
    <property type="match status" value="1"/>
</dbReference>
<evidence type="ECO:0000313" key="2">
    <source>
        <dbReference type="Proteomes" id="UP000887574"/>
    </source>
</evidence>
<dbReference type="GO" id="GO:0044782">
    <property type="term" value="P:cilium organization"/>
    <property type="evidence" value="ECO:0007669"/>
    <property type="project" value="TreeGrafter"/>
</dbReference>
<dbReference type="InterPro" id="IPR011989">
    <property type="entry name" value="ARM-like"/>
</dbReference>
<dbReference type="Pfam" id="PF05804">
    <property type="entry name" value="KAP"/>
    <property type="match status" value="1"/>
</dbReference>
<evidence type="ECO:0000256" key="1">
    <source>
        <dbReference type="SAM" id="Coils"/>
    </source>
</evidence>
<dbReference type="GO" id="GO:0016939">
    <property type="term" value="C:kinesin II complex"/>
    <property type="evidence" value="ECO:0007669"/>
    <property type="project" value="TreeGrafter"/>
</dbReference>
<feature type="coiled-coil region" evidence="1">
    <location>
        <begin position="219"/>
        <end position="246"/>
    </location>
</feature>
<dbReference type="GO" id="GO:0005930">
    <property type="term" value="C:axoneme"/>
    <property type="evidence" value="ECO:0007669"/>
    <property type="project" value="TreeGrafter"/>
</dbReference>
<dbReference type="Gene3D" id="1.25.10.10">
    <property type="entry name" value="Leucine-rich Repeat Variant"/>
    <property type="match status" value="1"/>
</dbReference>
<dbReference type="Proteomes" id="UP000887574">
    <property type="component" value="Unplaced"/>
</dbReference>
<dbReference type="AlphaFoldDB" id="A0A915DGA9"/>
<dbReference type="GO" id="GO:0019894">
    <property type="term" value="F:kinesin binding"/>
    <property type="evidence" value="ECO:0007669"/>
    <property type="project" value="InterPro"/>
</dbReference>
<reference evidence="3" key="1">
    <citation type="submission" date="2022-11" db="UniProtKB">
        <authorList>
            <consortium name="WormBaseParasite"/>
        </authorList>
    </citation>
    <scope>IDENTIFICATION</scope>
</reference>
<organism evidence="2 3">
    <name type="scientific">Ditylenchus dipsaci</name>
    <dbReference type="NCBI Taxonomy" id="166011"/>
    <lineage>
        <taxon>Eukaryota</taxon>
        <taxon>Metazoa</taxon>
        <taxon>Ecdysozoa</taxon>
        <taxon>Nematoda</taxon>
        <taxon>Chromadorea</taxon>
        <taxon>Rhabditida</taxon>
        <taxon>Tylenchina</taxon>
        <taxon>Tylenchomorpha</taxon>
        <taxon>Sphaerularioidea</taxon>
        <taxon>Anguinidae</taxon>
        <taxon>Anguininae</taxon>
        <taxon>Ditylenchus</taxon>
    </lineage>
</organism>